<reference evidence="1" key="1">
    <citation type="submission" date="2021-03" db="EMBL/GenBank/DDBJ databases">
        <title>Draft genome sequence of rust myrtle Austropuccinia psidii MF-1, a brazilian biotype.</title>
        <authorList>
            <person name="Quecine M.C."/>
            <person name="Pachon D.M.R."/>
            <person name="Bonatelli M.L."/>
            <person name="Correr F.H."/>
            <person name="Franceschini L.M."/>
            <person name="Leite T.F."/>
            <person name="Margarido G.R.A."/>
            <person name="Almeida C.A."/>
            <person name="Ferrarezi J.A."/>
            <person name="Labate C.A."/>
        </authorList>
    </citation>
    <scope>NUCLEOTIDE SEQUENCE</scope>
    <source>
        <strain evidence="1">MF-1</strain>
    </source>
</reference>
<evidence type="ECO:0000313" key="1">
    <source>
        <dbReference type="EMBL" id="MBW0553933.1"/>
    </source>
</evidence>
<name>A0A9Q3J1M3_9BASI</name>
<keyword evidence="2" id="KW-1185">Reference proteome</keyword>
<gene>
    <name evidence="1" type="ORF">O181_093648</name>
</gene>
<dbReference type="EMBL" id="AVOT02060461">
    <property type="protein sequence ID" value="MBW0553933.1"/>
    <property type="molecule type" value="Genomic_DNA"/>
</dbReference>
<sequence length="87" mass="10036">MTSIGTIITDIIVPHRKGNIRLNPDFVVLEDSHIGGFLLGKDYQRMYGIDIYNSRNRHLNIGKNKKKKFSLDVYQLSIHDPPEELLN</sequence>
<proteinExistence type="predicted"/>
<dbReference type="Proteomes" id="UP000765509">
    <property type="component" value="Unassembled WGS sequence"/>
</dbReference>
<accession>A0A9Q3J1M3</accession>
<dbReference type="AlphaFoldDB" id="A0A9Q3J1M3"/>
<organism evidence="1 2">
    <name type="scientific">Austropuccinia psidii MF-1</name>
    <dbReference type="NCBI Taxonomy" id="1389203"/>
    <lineage>
        <taxon>Eukaryota</taxon>
        <taxon>Fungi</taxon>
        <taxon>Dikarya</taxon>
        <taxon>Basidiomycota</taxon>
        <taxon>Pucciniomycotina</taxon>
        <taxon>Pucciniomycetes</taxon>
        <taxon>Pucciniales</taxon>
        <taxon>Sphaerophragmiaceae</taxon>
        <taxon>Austropuccinia</taxon>
    </lineage>
</organism>
<protein>
    <submittedName>
        <fullName evidence="1">Uncharacterized protein</fullName>
    </submittedName>
</protein>
<comment type="caution">
    <text evidence="1">The sequence shown here is derived from an EMBL/GenBank/DDBJ whole genome shotgun (WGS) entry which is preliminary data.</text>
</comment>
<evidence type="ECO:0000313" key="2">
    <source>
        <dbReference type="Proteomes" id="UP000765509"/>
    </source>
</evidence>